<organism evidence="1">
    <name type="scientific">marine metagenome</name>
    <dbReference type="NCBI Taxonomy" id="408172"/>
    <lineage>
        <taxon>unclassified sequences</taxon>
        <taxon>metagenomes</taxon>
        <taxon>ecological metagenomes</taxon>
    </lineage>
</organism>
<protein>
    <submittedName>
        <fullName evidence="1">Uncharacterized protein</fullName>
    </submittedName>
</protein>
<sequence>MLNTAKTFALLALLGGLFIVVGGAIGGN</sequence>
<evidence type="ECO:0000313" key="1">
    <source>
        <dbReference type="EMBL" id="SUZ86375.1"/>
    </source>
</evidence>
<dbReference type="AlphaFoldDB" id="A0A381R3Q7"/>
<accession>A0A381R3Q7</accession>
<proteinExistence type="predicted"/>
<gene>
    <name evidence="1" type="ORF">METZ01_LOCUS39229</name>
    <name evidence="2" type="ORF">METZ01_LOCUS61103</name>
</gene>
<name>A0A381R3Q7_9ZZZZ</name>
<dbReference type="EMBL" id="UINC01003663">
    <property type="protein sequence ID" value="SVA08249.1"/>
    <property type="molecule type" value="Genomic_DNA"/>
</dbReference>
<reference evidence="1" key="1">
    <citation type="submission" date="2018-05" db="EMBL/GenBank/DDBJ databases">
        <authorList>
            <person name="Lanie J.A."/>
            <person name="Ng W.-L."/>
            <person name="Kazmierczak K.M."/>
            <person name="Andrzejewski T.M."/>
            <person name="Davidsen T.M."/>
            <person name="Wayne K.J."/>
            <person name="Tettelin H."/>
            <person name="Glass J.I."/>
            <person name="Rusch D."/>
            <person name="Podicherti R."/>
            <person name="Tsui H.-C.T."/>
            <person name="Winkler M.E."/>
        </authorList>
    </citation>
    <scope>NUCLEOTIDE SEQUENCE</scope>
</reference>
<dbReference type="EMBL" id="UINC01001678">
    <property type="protein sequence ID" value="SUZ86375.1"/>
    <property type="molecule type" value="Genomic_DNA"/>
</dbReference>
<evidence type="ECO:0000313" key="2">
    <source>
        <dbReference type="EMBL" id="SVA08249.1"/>
    </source>
</evidence>
<feature type="non-terminal residue" evidence="1">
    <location>
        <position position="28"/>
    </location>
</feature>